<keyword evidence="2" id="KW-1185">Reference proteome</keyword>
<dbReference type="EMBL" id="JARK01001573">
    <property type="protein sequence ID" value="EYB89051.1"/>
    <property type="molecule type" value="Genomic_DNA"/>
</dbReference>
<reference evidence="2" key="1">
    <citation type="journal article" date="2015" name="Nat. Genet.">
        <title>The genome and transcriptome of the zoonotic hookworm Ancylostoma ceylanicum identify infection-specific gene families.</title>
        <authorList>
            <person name="Schwarz E.M."/>
            <person name="Hu Y."/>
            <person name="Antoshechkin I."/>
            <person name="Miller M.M."/>
            <person name="Sternberg P.W."/>
            <person name="Aroian R.V."/>
        </authorList>
    </citation>
    <scope>NUCLEOTIDE SEQUENCE</scope>
    <source>
        <strain evidence="2">HY135</strain>
    </source>
</reference>
<accession>A0A016SFE6</accession>
<sequence>MCYQATTCLRRSSPIWKRKIPKLWRDQNLGEPLFQVTALRHSTGERSLSMWKMSKFQQYDFCIELGLSCCCFVFKINLFHAETRISNSTP</sequence>
<protein>
    <submittedName>
        <fullName evidence="1">Uncharacterized protein</fullName>
    </submittedName>
</protein>
<evidence type="ECO:0000313" key="2">
    <source>
        <dbReference type="Proteomes" id="UP000024635"/>
    </source>
</evidence>
<name>A0A016SFE6_9BILA</name>
<dbReference type="AlphaFoldDB" id="A0A016SFE6"/>
<organism evidence="1 2">
    <name type="scientific">Ancylostoma ceylanicum</name>
    <dbReference type="NCBI Taxonomy" id="53326"/>
    <lineage>
        <taxon>Eukaryota</taxon>
        <taxon>Metazoa</taxon>
        <taxon>Ecdysozoa</taxon>
        <taxon>Nematoda</taxon>
        <taxon>Chromadorea</taxon>
        <taxon>Rhabditida</taxon>
        <taxon>Rhabditina</taxon>
        <taxon>Rhabditomorpha</taxon>
        <taxon>Strongyloidea</taxon>
        <taxon>Ancylostomatidae</taxon>
        <taxon>Ancylostomatinae</taxon>
        <taxon>Ancylostoma</taxon>
    </lineage>
</organism>
<proteinExistence type="predicted"/>
<comment type="caution">
    <text evidence="1">The sequence shown here is derived from an EMBL/GenBank/DDBJ whole genome shotgun (WGS) entry which is preliminary data.</text>
</comment>
<gene>
    <name evidence="1" type="primary">Acey_s0237.g3250</name>
    <name evidence="1" type="ORF">Y032_0237g3250</name>
</gene>
<dbReference type="Proteomes" id="UP000024635">
    <property type="component" value="Unassembled WGS sequence"/>
</dbReference>
<evidence type="ECO:0000313" key="1">
    <source>
        <dbReference type="EMBL" id="EYB89051.1"/>
    </source>
</evidence>